<gene>
    <name evidence="1" type="ORF">FE784_10605</name>
</gene>
<accession>A0A5C4TBE5</accession>
<dbReference type="EMBL" id="VDCQ01000011">
    <property type="protein sequence ID" value="TNJ66418.1"/>
    <property type="molecule type" value="Genomic_DNA"/>
</dbReference>
<sequence>MKIGSARMAAFEWVERYASREEGFMGAYFSGSTVGKPDDAEMPVASDLDLVVVNERAELPLKLGKFVYRDTLLEVTNASWSQLASKEEVLTSYHLAGSFREDTIFADPTGQLRGMQIHVSRHFAEKVWVRRRCENALQKISNGLRSIDSSAPLCDQVTAWLFPTGVSAHVILVAALRNPTIRLRYIAAREALQGHGHADFYPKLLHLLGCDTMTPPCVEHHLDELALLFDTAAANARTPFFFSSDITPAARPIAIEGSRELIHTGFHREAMFWIVATFARCHKILTADAPELQPAFAPAFDAVIADLGIRSASDILIRAEESLRFLPGLLETAEAVMSANPGIVDR</sequence>
<reference evidence="1 2" key="1">
    <citation type="submission" date="2019-05" db="EMBL/GenBank/DDBJ databases">
        <title>We sequenced the genome of Paenibacillus hemerocallicola KCTC 33185 for further insight into its adaptation and study the phylogeny of Paenibacillus.</title>
        <authorList>
            <person name="Narsing Rao M.P."/>
        </authorList>
    </citation>
    <scope>NUCLEOTIDE SEQUENCE [LARGE SCALE GENOMIC DNA]</scope>
    <source>
        <strain evidence="1 2">KCTC 33185</strain>
    </source>
</reference>
<dbReference type="RefSeq" id="WP_139602174.1">
    <property type="nucleotide sequence ID" value="NZ_VDCQ01000011.1"/>
</dbReference>
<dbReference type="OrthoDB" id="3659232at2"/>
<comment type="caution">
    <text evidence="1">The sequence shown here is derived from an EMBL/GenBank/DDBJ whole genome shotgun (WGS) entry which is preliminary data.</text>
</comment>
<protein>
    <submittedName>
        <fullName evidence="1">Uncharacterized protein</fullName>
    </submittedName>
</protein>
<organism evidence="1 2">
    <name type="scientific">Paenibacillus hemerocallicola</name>
    <dbReference type="NCBI Taxonomy" id="1172614"/>
    <lineage>
        <taxon>Bacteria</taxon>
        <taxon>Bacillati</taxon>
        <taxon>Bacillota</taxon>
        <taxon>Bacilli</taxon>
        <taxon>Bacillales</taxon>
        <taxon>Paenibacillaceae</taxon>
        <taxon>Paenibacillus</taxon>
    </lineage>
</organism>
<evidence type="ECO:0000313" key="1">
    <source>
        <dbReference type="EMBL" id="TNJ66418.1"/>
    </source>
</evidence>
<name>A0A5C4TBE5_9BACL</name>
<evidence type="ECO:0000313" key="2">
    <source>
        <dbReference type="Proteomes" id="UP000307943"/>
    </source>
</evidence>
<proteinExistence type="predicted"/>
<keyword evidence="2" id="KW-1185">Reference proteome</keyword>
<dbReference type="AlphaFoldDB" id="A0A5C4TBE5"/>
<dbReference type="Proteomes" id="UP000307943">
    <property type="component" value="Unassembled WGS sequence"/>
</dbReference>